<dbReference type="InterPro" id="IPR013949">
    <property type="entry name" value="Utp6"/>
</dbReference>
<feature type="domain" description="U3 small nucleolar RNA-associated protein 6 homolog C-terminal" evidence="8">
    <location>
        <begin position="354"/>
        <end position="645"/>
    </location>
</feature>
<dbReference type="OrthoDB" id="28112at2759"/>
<dbReference type="Pfam" id="PF08640">
    <property type="entry name" value="U3_assoc_6"/>
    <property type="match status" value="1"/>
</dbReference>
<dbReference type="FunCoup" id="A0A200QIY7">
    <property type="interactions" value="3130"/>
</dbReference>
<proteinExistence type="inferred from homology"/>
<dbReference type="EMBL" id="MVGT01001942">
    <property type="protein sequence ID" value="OVA10395.1"/>
    <property type="molecule type" value="Genomic_DNA"/>
</dbReference>
<evidence type="ECO:0000256" key="5">
    <source>
        <dbReference type="ARBA" id="ARBA00023242"/>
    </source>
</evidence>
<dbReference type="InterPro" id="IPR055347">
    <property type="entry name" value="UTP6_N"/>
</dbReference>
<dbReference type="GO" id="GO:0032040">
    <property type="term" value="C:small-subunit processome"/>
    <property type="evidence" value="ECO:0007669"/>
    <property type="project" value="TreeGrafter"/>
</dbReference>
<reference evidence="9 10" key="1">
    <citation type="journal article" date="2017" name="Mol. Plant">
        <title>The Genome of Medicinal Plant Macleaya cordata Provides New Insights into Benzylisoquinoline Alkaloids Metabolism.</title>
        <authorList>
            <person name="Liu X."/>
            <person name="Liu Y."/>
            <person name="Huang P."/>
            <person name="Ma Y."/>
            <person name="Qing Z."/>
            <person name="Tang Q."/>
            <person name="Cao H."/>
            <person name="Cheng P."/>
            <person name="Zheng Y."/>
            <person name="Yuan Z."/>
            <person name="Zhou Y."/>
            <person name="Liu J."/>
            <person name="Tang Z."/>
            <person name="Zhuo Y."/>
            <person name="Zhang Y."/>
            <person name="Yu L."/>
            <person name="Huang J."/>
            <person name="Yang P."/>
            <person name="Peng Q."/>
            <person name="Zhang J."/>
            <person name="Jiang W."/>
            <person name="Zhang Z."/>
            <person name="Lin K."/>
            <person name="Ro D.K."/>
            <person name="Chen X."/>
            <person name="Xiong X."/>
            <person name="Shang Y."/>
            <person name="Huang S."/>
            <person name="Zeng J."/>
        </authorList>
    </citation>
    <scope>NUCLEOTIDE SEQUENCE [LARGE SCALE GENOMIC DNA]</scope>
    <source>
        <strain evidence="10">cv. BLH2017</strain>
        <tissue evidence="9">Root</tissue>
    </source>
</reference>
<comment type="similarity">
    <text evidence="2">Belongs to the UTP6 family.</text>
</comment>
<dbReference type="Gene3D" id="1.25.40.10">
    <property type="entry name" value="Tetratricopeptide repeat domain"/>
    <property type="match status" value="3"/>
</dbReference>
<evidence type="ECO:0000256" key="3">
    <source>
        <dbReference type="ARBA" id="ARBA00022552"/>
    </source>
</evidence>
<evidence type="ECO:0000256" key="1">
    <source>
        <dbReference type="ARBA" id="ARBA00004604"/>
    </source>
</evidence>
<dbReference type="Pfam" id="PF24892">
    <property type="entry name" value="UTP6_C"/>
    <property type="match status" value="1"/>
</dbReference>
<gene>
    <name evidence="9" type="ORF">BVC80_6801g1</name>
</gene>
<dbReference type="InParanoid" id="A0A200QIY7"/>
<accession>A0A200QIY7</accession>
<dbReference type="PANTHER" id="PTHR23271">
    <property type="entry name" value="HEPATOCELLULAR CARCINOMA-ASSOCIATED ANTIGEN 66"/>
    <property type="match status" value="1"/>
</dbReference>
<feature type="compositionally biased region" description="Basic and acidic residues" evidence="6">
    <location>
        <begin position="235"/>
        <end position="246"/>
    </location>
</feature>
<keyword evidence="10" id="KW-1185">Reference proteome</keyword>
<comment type="subcellular location">
    <subcellularLocation>
        <location evidence="1">Nucleus</location>
        <location evidence="1">Nucleolus</location>
    </subcellularLocation>
</comment>
<dbReference type="GO" id="GO:0000462">
    <property type="term" value="P:maturation of SSU-rRNA from tricistronic rRNA transcript (SSU-rRNA, 5.8S rRNA, LSU-rRNA)"/>
    <property type="evidence" value="ECO:0007669"/>
    <property type="project" value="InterPro"/>
</dbReference>
<feature type="region of interest" description="Disordered" evidence="6">
    <location>
        <begin position="235"/>
        <end position="258"/>
    </location>
</feature>
<comment type="caution">
    <text evidence="9">The sequence shown here is derived from an EMBL/GenBank/DDBJ whole genome shotgun (WGS) entry which is preliminary data.</text>
</comment>
<evidence type="ECO:0000259" key="7">
    <source>
        <dbReference type="Pfam" id="PF08640"/>
    </source>
</evidence>
<dbReference type="STRING" id="56857.A0A200QIY7"/>
<organism evidence="9 10">
    <name type="scientific">Macleaya cordata</name>
    <name type="common">Five-seeded plume-poppy</name>
    <name type="synonym">Bocconia cordata</name>
    <dbReference type="NCBI Taxonomy" id="56857"/>
    <lineage>
        <taxon>Eukaryota</taxon>
        <taxon>Viridiplantae</taxon>
        <taxon>Streptophyta</taxon>
        <taxon>Embryophyta</taxon>
        <taxon>Tracheophyta</taxon>
        <taxon>Spermatophyta</taxon>
        <taxon>Magnoliopsida</taxon>
        <taxon>Ranunculales</taxon>
        <taxon>Papaveraceae</taxon>
        <taxon>Papaveroideae</taxon>
        <taxon>Macleaya</taxon>
    </lineage>
</organism>
<protein>
    <submittedName>
        <fullName evidence="9">RNA-processing protein</fullName>
    </submittedName>
</protein>
<dbReference type="GO" id="GO:0030515">
    <property type="term" value="F:snoRNA binding"/>
    <property type="evidence" value="ECO:0007669"/>
    <property type="project" value="InterPro"/>
</dbReference>
<evidence type="ECO:0000256" key="4">
    <source>
        <dbReference type="ARBA" id="ARBA00022737"/>
    </source>
</evidence>
<dbReference type="OMA" id="CKQWNAK"/>
<feature type="domain" description="U3 small nucleolar RNA-associated protein 6 N-terminal" evidence="7">
    <location>
        <begin position="9"/>
        <end position="86"/>
    </location>
</feature>
<evidence type="ECO:0000313" key="10">
    <source>
        <dbReference type="Proteomes" id="UP000195402"/>
    </source>
</evidence>
<dbReference type="InterPro" id="IPR011990">
    <property type="entry name" value="TPR-like_helical_dom_sf"/>
</dbReference>
<dbReference type="Proteomes" id="UP000195402">
    <property type="component" value="Unassembled WGS sequence"/>
</dbReference>
<dbReference type="AlphaFoldDB" id="A0A200QIY7"/>
<evidence type="ECO:0000313" key="9">
    <source>
        <dbReference type="EMBL" id="OVA10395.1"/>
    </source>
</evidence>
<evidence type="ECO:0000259" key="8">
    <source>
        <dbReference type="Pfam" id="PF24892"/>
    </source>
</evidence>
<dbReference type="GO" id="GO:0034388">
    <property type="term" value="C:Pwp2p-containing subcomplex of 90S preribosome"/>
    <property type="evidence" value="ECO:0007669"/>
    <property type="project" value="TreeGrafter"/>
</dbReference>
<evidence type="ECO:0000256" key="2">
    <source>
        <dbReference type="ARBA" id="ARBA00010734"/>
    </source>
</evidence>
<name>A0A200QIY7_MACCD</name>
<keyword evidence="5" id="KW-0539">Nucleus</keyword>
<dbReference type="InterPro" id="IPR056907">
    <property type="entry name" value="UTP6_C"/>
</dbReference>
<keyword evidence="4" id="KW-0677">Repeat</keyword>
<dbReference type="SUPFAM" id="SSF48452">
    <property type="entry name" value="TPR-like"/>
    <property type="match status" value="1"/>
</dbReference>
<dbReference type="SMART" id="SM00386">
    <property type="entry name" value="HAT"/>
    <property type="match status" value="7"/>
</dbReference>
<evidence type="ECO:0000256" key="6">
    <source>
        <dbReference type="SAM" id="MobiDB-lite"/>
    </source>
</evidence>
<dbReference type="InterPro" id="IPR003107">
    <property type="entry name" value="HAT"/>
</dbReference>
<sequence length="657" mass="75906">MADVVQYRLERMVDELDDLERKGLFTRREIAEIVKKRRNFEYRLKRPSPLKQDFLAYIDYEKQLDSLRRLRKKSVSRDLKEKGEKKKRMKKSSSDVAGVLRILGIYRLATMRFKGDIDLWFRYLEFCRESGHGRMKTVLPQVLRFHPKVPGLWIYAAAWEFDSNLNVAAARALMQNGLRACPNSEDLWVEYLRMELTYLNKLKARKAALGEDSGTLVRDQGDADEKQWRDENKDLFTPLGEEKENADGSDVQEGDSEKKVDAFREQGSIILRTIYDGAVEALPTSISLRKRFLEVLDETDLAHSEKLRKEILDSMKRDFAKEAQYWDWLARLQLFDLKKTKKMGKEDILCQLNKAVEIYEEALESVPSAKMFSFYTKFWVDVIAPESEDSQVSGLTNTSDDVVKFTSRLFMVFEKAESMGCITEDLALQYISFYLQLGRLKEARKLAEKLSNGKLSCAVNIWVLRVSIEMKWVARKSASLSKDDLRSVYELLQTVLSKVAISEAESLWHMAIKFFSSQKKYFEKLVETFLVFLARDTEGGLSLSTAIVNCILQKDGIQRAREVYKRFIASPHPSLAIYRNCIELESNLAFVGDKDGLANARKLYESALMTYSQDVGLWRDYYSMEIKVGTSETANSVYWRARKTLKDTTGLIAMQDL</sequence>
<dbReference type="PANTHER" id="PTHR23271:SF1">
    <property type="entry name" value="U3 SMALL NUCLEOLAR RNA-ASSOCIATED PROTEIN 6 HOMOLOG"/>
    <property type="match status" value="1"/>
</dbReference>
<keyword evidence="3" id="KW-0698">rRNA processing</keyword>